<dbReference type="PANTHER" id="PTHR37490:SF3">
    <property type="entry name" value="DUF3431 DOMAIN CONTAINING PROTEIN"/>
    <property type="match status" value="1"/>
</dbReference>
<comment type="caution">
    <text evidence="3">The sequence shown here is derived from an EMBL/GenBank/DDBJ whole genome shotgun (WGS) entry which is preliminary data.</text>
</comment>
<feature type="compositionally biased region" description="Basic and acidic residues" evidence="1">
    <location>
        <begin position="430"/>
        <end position="452"/>
    </location>
</feature>
<name>A0A3M7GGW8_HORWE</name>
<reference evidence="3 4" key="1">
    <citation type="journal article" date="2018" name="BMC Genomics">
        <title>Genomic evidence for intraspecific hybridization in a clonal and extremely halotolerant yeast.</title>
        <authorList>
            <person name="Gostincar C."/>
            <person name="Stajich J.E."/>
            <person name="Zupancic J."/>
            <person name="Zalar P."/>
            <person name="Gunde-Cimerman N."/>
        </authorList>
    </citation>
    <scope>NUCLEOTIDE SEQUENCE [LARGE SCALE GENOMIC DNA]</scope>
    <source>
        <strain evidence="3 4">EXF-10513</strain>
    </source>
</reference>
<proteinExistence type="predicted"/>
<evidence type="ECO:0000256" key="1">
    <source>
        <dbReference type="SAM" id="MobiDB-lite"/>
    </source>
</evidence>
<dbReference type="EMBL" id="QWIO01000303">
    <property type="protein sequence ID" value="RMZ00390.1"/>
    <property type="molecule type" value="Genomic_DNA"/>
</dbReference>
<dbReference type="VEuPathDB" id="FungiDB:BTJ68_02152"/>
<feature type="transmembrane region" description="Helical" evidence="2">
    <location>
        <begin position="55"/>
        <end position="75"/>
    </location>
</feature>
<evidence type="ECO:0000313" key="4">
    <source>
        <dbReference type="Proteomes" id="UP000269539"/>
    </source>
</evidence>
<dbReference type="AlphaFoldDB" id="A0A3M7GGW8"/>
<dbReference type="InterPro" id="IPR021838">
    <property type="entry name" value="DUF3431"/>
</dbReference>
<organism evidence="3 4">
    <name type="scientific">Hortaea werneckii</name>
    <name type="common">Black yeast</name>
    <name type="synonym">Cladosporium werneckii</name>
    <dbReference type="NCBI Taxonomy" id="91943"/>
    <lineage>
        <taxon>Eukaryota</taxon>
        <taxon>Fungi</taxon>
        <taxon>Dikarya</taxon>
        <taxon>Ascomycota</taxon>
        <taxon>Pezizomycotina</taxon>
        <taxon>Dothideomycetes</taxon>
        <taxon>Dothideomycetidae</taxon>
        <taxon>Mycosphaerellales</taxon>
        <taxon>Teratosphaeriaceae</taxon>
        <taxon>Hortaea</taxon>
    </lineage>
</organism>
<gene>
    <name evidence="3" type="ORF">D0864_03743</name>
</gene>
<keyword evidence="2" id="KW-0472">Membrane</keyword>
<protein>
    <submittedName>
        <fullName evidence="3">Uncharacterized protein</fullName>
    </submittedName>
</protein>
<evidence type="ECO:0000313" key="3">
    <source>
        <dbReference type="EMBL" id="RMZ00390.1"/>
    </source>
</evidence>
<sequence length="541" mass="60471">MQVHISIDPPATPADPPHRFKLPRRQRLLDLLATPTSTLFVSAFTAQMRVSPRKALLNLGLFGAALLLILYVNLAPSKSTSGAGRNLDWTTVRYTSKAERLPDVRGKCPGLNAESHPALVVAHVKDNGPLRWLDRLHGKYHYCIYHVDRPVSRDREELQVPANKGHEAMAYLTFIIDNYPNIPLAGVVFTHGSRFSWHNDEPTYDNLPLLEALNVPAALEGPGYHNLRCDWSASTCAKDYGSPQNSIETKLNAKTQPWDMRSASDAAFADSLVAIFGGFNRDAQARLGRSDMVKSQCCAQFVVSRDRIYQHSLKEYIALRQWLLEDAPQDDKISGRIMSYLWHILFLRKEVMTESRDSLDLGRLNQLACPSASDCYCKLYGRCDLEGCLDGHCMGQYTIPPDFTLPDDWARMHDKGDEASGGSGGQNLDSAREPDRSGGRAKVQDEGVRKQESNQAKRPKAGGRLEDAEIRKEAQKAEESRKEAEGQQQADDRKKEKAGTAQESESEGAQGGTRQEAENSRKEADREQAEHWEDDNKPIIM</sequence>
<feature type="compositionally biased region" description="Basic and acidic residues" evidence="1">
    <location>
        <begin position="515"/>
        <end position="541"/>
    </location>
</feature>
<evidence type="ECO:0000256" key="2">
    <source>
        <dbReference type="SAM" id="Phobius"/>
    </source>
</evidence>
<dbReference type="Pfam" id="PF11913">
    <property type="entry name" value="DUF3431"/>
    <property type="match status" value="1"/>
</dbReference>
<dbReference type="Proteomes" id="UP000269539">
    <property type="component" value="Unassembled WGS sequence"/>
</dbReference>
<dbReference type="PANTHER" id="PTHR37490">
    <property type="entry name" value="EXPRESSED PROTEIN"/>
    <property type="match status" value="1"/>
</dbReference>
<keyword evidence="2" id="KW-1133">Transmembrane helix</keyword>
<feature type="compositionally biased region" description="Basic and acidic residues" evidence="1">
    <location>
        <begin position="463"/>
        <end position="498"/>
    </location>
</feature>
<keyword evidence="2" id="KW-0812">Transmembrane</keyword>
<feature type="region of interest" description="Disordered" evidence="1">
    <location>
        <begin position="408"/>
        <end position="541"/>
    </location>
</feature>
<accession>A0A3M7GGW8</accession>
<feature type="compositionally biased region" description="Basic and acidic residues" evidence="1">
    <location>
        <begin position="408"/>
        <end position="418"/>
    </location>
</feature>